<name>A0AAV5AUD2_9FLAO</name>
<gene>
    <name evidence="1" type="ORF">RCZ15_00280</name>
</gene>
<reference evidence="1" key="1">
    <citation type="submission" date="2021-11" db="EMBL/GenBank/DDBJ databases">
        <title>Draft genome sequence of Capnocytophaga sp. strain KC07075 isolated from cat oral cavity.</title>
        <authorList>
            <person name="Suzuki M."/>
            <person name="Imaoka K."/>
            <person name="Kimura M."/>
            <person name="Morikawa S."/>
            <person name="Maeda K."/>
        </authorList>
    </citation>
    <scope>NUCLEOTIDE SEQUENCE</scope>
    <source>
        <strain evidence="1">KC07075</strain>
    </source>
</reference>
<dbReference type="NCBIfam" id="TIGR04131">
    <property type="entry name" value="Bac_Flav_CTERM"/>
    <property type="match status" value="1"/>
</dbReference>
<dbReference type="InterPro" id="IPR026341">
    <property type="entry name" value="T9SS_type_B"/>
</dbReference>
<sequence length="476" mass="50521">MTWDTTTIPTGFTANTDGTITVPSGATPGTYTIKYQICDKANPSICDSAEVKVVVSSLSIDLVDDANNDVISTVDGGVVKKSGVDLNIFDNDTVNGSSIRNASDRTNLSVTINNDIQRDGTPFTGTNPFVVDVASGKITVAQNTPIGTYTFTYKVCQVGSTTNCDTAKITIQVSPTITSQSDDYSSTPINSKNGGTLENILDNDALNGRIIGAANSGNITITLEDTGGITGLTLTPDGKVIVPAGTPVGTYNAKYTICETGTSLCTRTPSIIKIVVTDISATDDISTSKVNGKPGGIVPNLNVLTNDTLNGNTPTSSVVTIRSTPTNELEINSDGSVRVKPNTPAGTYTITYTICEVSNPTSCSNTATVTVDVLDGCELVFYNGVSANGDGHNDKFVIEGIECYPNNILKIFNRWGVLVFEKEGYDNSFNGYSTGRVTIQKQEKLPTGTYYYIFDYQDGLGTSHRKAGWLYLDNNK</sequence>
<dbReference type="EMBL" id="BQKA01000001">
    <property type="protein sequence ID" value="GJM49052.1"/>
    <property type="molecule type" value="Genomic_DNA"/>
</dbReference>
<dbReference type="RefSeq" id="WP_264857467.1">
    <property type="nucleotide sequence ID" value="NZ_BQKA01000001.1"/>
</dbReference>
<comment type="caution">
    <text evidence="1">The sequence shown here is derived from an EMBL/GenBank/DDBJ whole genome shotgun (WGS) entry which is preliminary data.</text>
</comment>
<evidence type="ECO:0008006" key="3">
    <source>
        <dbReference type="Google" id="ProtNLM"/>
    </source>
</evidence>
<dbReference type="Pfam" id="PF13585">
    <property type="entry name" value="CHU_C"/>
    <property type="match status" value="1"/>
</dbReference>
<accession>A0AAV5AUD2</accession>
<protein>
    <recommendedName>
        <fullName evidence="3">Gliding motility-associated C-terminal domain-containing protein</fullName>
    </recommendedName>
</protein>
<dbReference type="AlphaFoldDB" id="A0AAV5AUD2"/>
<proteinExistence type="predicted"/>
<dbReference type="Proteomes" id="UP001207736">
    <property type="component" value="Unassembled WGS sequence"/>
</dbReference>
<evidence type="ECO:0000313" key="1">
    <source>
        <dbReference type="EMBL" id="GJM49052.1"/>
    </source>
</evidence>
<evidence type="ECO:0000313" key="2">
    <source>
        <dbReference type="Proteomes" id="UP001207736"/>
    </source>
</evidence>
<organism evidence="1 2">
    <name type="scientific">Capnocytophaga catalasegens</name>
    <dbReference type="NCBI Taxonomy" id="1004260"/>
    <lineage>
        <taxon>Bacteria</taxon>
        <taxon>Pseudomonadati</taxon>
        <taxon>Bacteroidota</taxon>
        <taxon>Flavobacteriia</taxon>
        <taxon>Flavobacteriales</taxon>
        <taxon>Flavobacteriaceae</taxon>
        <taxon>Capnocytophaga</taxon>
    </lineage>
</organism>